<proteinExistence type="predicted"/>
<evidence type="ECO:0000256" key="1">
    <source>
        <dbReference type="ARBA" id="ARBA00022705"/>
    </source>
</evidence>
<dbReference type="PANTHER" id="PTHR10133:SF27">
    <property type="entry name" value="DNA POLYMERASE NU"/>
    <property type="match status" value="1"/>
</dbReference>
<dbReference type="GO" id="GO:0003677">
    <property type="term" value="F:DNA binding"/>
    <property type="evidence" value="ECO:0007669"/>
    <property type="project" value="InterPro"/>
</dbReference>
<dbReference type="GO" id="GO:0006261">
    <property type="term" value="P:DNA-templated DNA replication"/>
    <property type="evidence" value="ECO:0007669"/>
    <property type="project" value="InterPro"/>
</dbReference>
<dbReference type="Gene3D" id="1.10.150.20">
    <property type="entry name" value="5' to 3' exonuclease, C-terminal subdomain"/>
    <property type="match status" value="1"/>
</dbReference>
<dbReference type="Pfam" id="PF00476">
    <property type="entry name" value="DNA_pol_A"/>
    <property type="match status" value="1"/>
</dbReference>
<dbReference type="GO" id="GO:0003887">
    <property type="term" value="F:DNA-directed DNA polymerase activity"/>
    <property type="evidence" value="ECO:0007669"/>
    <property type="project" value="InterPro"/>
</dbReference>
<dbReference type="GO" id="GO:0006302">
    <property type="term" value="P:double-strand break repair"/>
    <property type="evidence" value="ECO:0007669"/>
    <property type="project" value="TreeGrafter"/>
</dbReference>
<organism evidence="3">
    <name type="scientific">marine sediment metagenome</name>
    <dbReference type="NCBI Taxonomy" id="412755"/>
    <lineage>
        <taxon>unclassified sequences</taxon>
        <taxon>metagenomes</taxon>
        <taxon>ecological metagenomes</taxon>
    </lineage>
</organism>
<keyword evidence="1" id="KW-0235">DNA replication</keyword>
<dbReference type="Gene3D" id="1.20.1060.10">
    <property type="entry name" value="Taq DNA Polymerase, Chain T, domain 4"/>
    <property type="match status" value="1"/>
</dbReference>
<dbReference type="SUPFAM" id="SSF56672">
    <property type="entry name" value="DNA/RNA polymerases"/>
    <property type="match status" value="1"/>
</dbReference>
<dbReference type="GO" id="GO:0008408">
    <property type="term" value="F:3'-5' exonuclease activity"/>
    <property type="evidence" value="ECO:0007669"/>
    <property type="project" value="InterPro"/>
</dbReference>
<evidence type="ECO:0000313" key="3">
    <source>
        <dbReference type="EMBL" id="KKL25134.1"/>
    </source>
</evidence>
<name>A0A0F9BT26_9ZZZZ</name>
<comment type="caution">
    <text evidence="3">The sequence shown here is derived from an EMBL/GenBank/DDBJ whole genome shotgun (WGS) entry which is preliminary data.</text>
</comment>
<dbReference type="Gene3D" id="3.30.420.10">
    <property type="entry name" value="Ribonuclease H-like superfamily/Ribonuclease H"/>
    <property type="match status" value="1"/>
</dbReference>
<dbReference type="Gene3D" id="3.30.70.370">
    <property type="match status" value="1"/>
</dbReference>
<dbReference type="Pfam" id="PF01612">
    <property type="entry name" value="DNA_pol_A_exo1"/>
    <property type="match status" value="1"/>
</dbReference>
<reference evidence="3" key="1">
    <citation type="journal article" date="2015" name="Nature">
        <title>Complex archaea that bridge the gap between prokaryotes and eukaryotes.</title>
        <authorList>
            <person name="Spang A."/>
            <person name="Saw J.H."/>
            <person name="Jorgensen S.L."/>
            <person name="Zaremba-Niedzwiedzka K."/>
            <person name="Martijn J."/>
            <person name="Lind A.E."/>
            <person name="van Eijk R."/>
            <person name="Schleper C."/>
            <person name="Guy L."/>
            <person name="Ettema T.J."/>
        </authorList>
    </citation>
    <scope>NUCLEOTIDE SEQUENCE</scope>
</reference>
<feature type="non-terminal residue" evidence="3">
    <location>
        <position position="1"/>
    </location>
</feature>
<dbReference type="EMBL" id="LAZR01036329">
    <property type="protein sequence ID" value="KKL25134.1"/>
    <property type="molecule type" value="Genomic_DNA"/>
</dbReference>
<dbReference type="SMART" id="SM00482">
    <property type="entry name" value="POLAc"/>
    <property type="match status" value="1"/>
</dbReference>
<feature type="domain" description="DNA-directed DNA polymerase family A palm" evidence="2">
    <location>
        <begin position="331"/>
        <end position="516"/>
    </location>
</feature>
<dbReference type="PRINTS" id="PR00868">
    <property type="entry name" value="DNAPOLI"/>
</dbReference>
<dbReference type="PANTHER" id="PTHR10133">
    <property type="entry name" value="DNA POLYMERASE I"/>
    <property type="match status" value="1"/>
</dbReference>
<gene>
    <name evidence="3" type="ORF">LCGC14_2408360</name>
</gene>
<dbReference type="InterPro" id="IPR043502">
    <property type="entry name" value="DNA/RNA_pol_sf"/>
</dbReference>
<accession>A0A0F9BT26</accession>
<dbReference type="InterPro" id="IPR001098">
    <property type="entry name" value="DNA-dir_DNA_pol_A_palm_dom"/>
</dbReference>
<dbReference type="InterPro" id="IPR036397">
    <property type="entry name" value="RNaseH_sf"/>
</dbReference>
<dbReference type="InterPro" id="IPR012337">
    <property type="entry name" value="RNaseH-like_sf"/>
</dbReference>
<evidence type="ECO:0000259" key="2">
    <source>
        <dbReference type="SMART" id="SM00482"/>
    </source>
</evidence>
<sequence>TLLGFSVAWRTTRGTMRSAYLRAPTGQMSLDETTGKVREIDAVEILEDLLPRHQVVYHNEPFDNRALYRVSKVEATDTHDTMHLSRLLEWQEERSLRWLYRKYVGKPPREGYTDLKQKRHKLRDIPLGQVAHYSRGDAMDTLELFEVLHPKVYGITVTEDYYERDREYARLVMKLMRRGLRLNKPWCKKKMGEFQDRMMEIQETLREMGLRDIGSNPSVAAFLFKHLDLPQDNVPATSIRSTAFPTGVPSVAEPVMDSLKDYHPAVELILEWRQLRGAIGKWLDEFQYHAMIDGYVHSLLDPFGTVTARIAASKPNVTAIPMEDRETAFGSMKGIFMGEKNHTLWSIDYSQAEGRLSAVLAKEPRLIDLFNSGDDPYVLMAEDLWGNPKRRSKAKHAYHATTYGIGVDAFAAEYRVDYDEAELTLRTFRRAYPRIQTAAGLAEAVAKGEGCIRAWNGAPRWFSPDFEDEYKAFNQRVQMSVAQIMKEAMLAVEVVFPRLLRLQVHDSLVLNIPRRVDGRKGVEVAKEVQEIM</sequence>
<dbReference type="InterPro" id="IPR002298">
    <property type="entry name" value="DNA_polymerase_A"/>
</dbReference>
<dbReference type="InterPro" id="IPR002562">
    <property type="entry name" value="3'-5'_exonuclease_dom"/>
</dbReference>
<dbReference type="SUPFAM" id="SSF53098">
    <property type="entry name" value="Ribonuclease H-like"/>
    <property type="match status" value="1"/>
</dbReference>
<feature type="non-terminal residue" evidence="3">
    <location>
        <position position="532"/>
    </location>
</feature>
<protein>
    <recommendedName>
        <fullName evidence="2">DNA-directed DNA polymerase family A palm domain-containing protein</fullName>
    </recommendedName>
</protein>
<dbReference type="AlphaFoldDB" id="A0A0F9BT26"/>